<feature type="domain" description="Integrase DNA-binding" evidence="4">
    <location>
        <begin position="5"/>
        <end position="84"/>
    </location>
</feature>
<dbReference type="Proteomes" id="UP001241605">
    <property type="component" value="Chromosome"/>
</dbReference>
<reference evidence="5 6" key="1">
    <citation type="submission" date="2023-05" db="EMBL/GenBank/DDBJ databases">
        <title>YMD87, complete Genome.</title>
        <authorList>
            <person name="Zhang J."/>
            <person name="Xu X."/>
        </authorList>
    </citation>
    <scope>NUCLEOTIDE SEQUENCE [LARGE SCALE GENOMIC DNA]</scope>
    <source>
        <strain evidence="5 6">YMD87</strain>
    </source>
</reference>
<dbReference type="Pfam" id="PF13356">
    <property type="entry name" value="Arm-DNA-bind_3"/>
    <property type="match status" value="1"/>
</dbReference>
<sequence length="182" mass="20583">MKQMLTTKTLDAMPPATAKRYEVRDQKVNGLHVRVSTTGAKVFYTLVRPNGARRRIKIGPYTVVSLADARRRAMEIARDVELGEFDKPSEVPEASADTLGEMIPKFIELHAKPNTKDWKRTESVLHKFDGLKDRPIDQIQRQDGLCCTNRVRDSSRESSVVAGMHEQTHTPDLQDQKLASLQ</sequence>
<proteinExistence type="inferred from homology"/>
<dbReference type="PANTHER" id="PTHR30629">
    <property type="entry name" value="PROPHAGE INTEGRASE"/>
    <property type="match status" value="1"/>
</dbReference>
<evidence type="ECO:0000256" key="2">
    <source>
        <dbReference type="ARBA" id="ARBA00022908"/>
    </source>
</evidence>
<accession>A0ABY8QGK2</accession>
<dbReference type="PANTHER" id="PTHR30629:SF2">
    <property type="entry name" value="PROPHAGE INTEGRASE INTS-RELATED"/>
    <property type="match status" value="1"/>
</dbReference>
<dbReference type="Gene3D" id="3.30.160.390">
    <property type="entry name" value="Integrase, DNA-binding domain"/>
    <property type="match status" value="1"/>
</dbReference>
<name>A0ABY8QGK2_9RHOB</name>
<keyword evidence="5" id="KW-0238">DNA-binding</keyword>
<keyword evidence="6" id="KW-1185">Reference proteome</keyword>
<feature type="region of interest" description="Disordered" evidence="3">
    <location>
        <begin position="157"/>
        <end position="182"/>
    </location>
</feature>
<evidence type="ECO:0000313" key="6">
    <source>
        <dbReference type="Proteomes" id="UP001241605"/>
    </source>
</evidence>
<dbReference type="EMBL" id="CP124616">
    <property type="protein sequence ID" value="WGW03757.1"/>
    <property type="molecule type" value="Genomic_DNA"/>
</dbReference>
<evidence type="ECO:0000256" key="1">
    <source>
        <dbReference type="ARBA" id="ARBA00008857"/>
    </source>
</evidence>
<dbReference type="GO" id="GO:0003677">
    <property type="term" value="F:DNA binding"/>
    <property type="evidence" value="ECO:0007669"/>
    <property type="project" value="UniProtKB-KW"/>
</dbReference>
<dbReference type="InterPro" id="IPR038488">
    <property type="entry name" value="Integrase_DNA-bd_sf"/>
</dbReference>
<keyword evidence="2" id="KW-0229">DNA integration</keyword>
<dbReference type="InterPro" id="IPR025166">
    <property type="entry name" value="Integrase_DNA_bind_dom"/>
</dbReference>
<evidence type="ECO:0000256" key="3">
    <source>
        <dbReference type="SAM" id="MobiDB-lite"/>
    </source>
</evidence>
<organism evidence="5 6">
    <name type="scientific">Tropicibacter oceani</name>
    <dbReference type="NCBI Taxonomy" id="3058420"/>
    <lineage>
        <taxon>Bacteria</taxon>
        <taxon>Pseudomonadati</taxon>
        <taxon>Pseudomonadota</taxon>
        <taxon>Alphaproteobacteria</taxon>
        <taxon>Rhodobacterales</taxon>
        <taxon>Roseobacteraceae</taxon>
        <taxon>Tropicibacter</taxon>
    </lineage>
</organism>
<gene>
    <name evidence="5" type="ORF">QF118_17855</name>
</gene>
<dbReference type="InterPro" id="IPR050808">
    <property type="entry name" value="Phage_Integrase"/>
</dbReference>
<dbReference type="RefSeq" id="WP_282300387.1">
    <property type="nucleotide sequence ID" value="NZ_CP124616.1"/>
</dbReference>
<protein>
    <submittedName>
        <fullName evidence="5">Arm DNA-binding domain-containing protein</fullName>
    </submittedName>
</protein>
<feature type="compositionally biased region" description="Basic and acidic residues" evidence="3">
    <location>
        <begin position="166"/>
        <end position="175"/>
    </location>
</feature>
<evidence type="ECO:0000259" key="4">
    <source>
        <dbReference type="Pfam" id="PF13356"/>
    </source>
</evidence>
<evidence type="ECO:0000313" key="5">
    <source>
        <dbReference type="EMBL" id="WGW03757.1"/>
    </source>
</evidence>
<comment type="similarity">
    <text evidence="1">Belongs to the 'phage' integrase family.</text>
</comment>